<feature type="non-terminal residue" evidence="3">
    <location>
        <position position="1"/>
    </location>
</feature>
<proteinExistence type="predicted"/>
<accession>A0A316YW45</accession>
<evidence type="ECO:0000313" key="4">
    <source>
        <dbReference type="Proteomes" id="UP000245768"/>
    </source>
</evidence>
<reference evidence="3 4" key="1">
    <citation type="journal article" date="2018" name="Mol. Biol. Evol.">
        <title>Broad Genomic Sampling Reveals a Smut Pathogenic Ancestry of the Fungal Clade Ustilaginomycotina.</title>
        <authorList>
            <person name="Kijpornyongpan T."/>
            <person name="Mondo S.J."/>
            <person name="Barry K."/>
            <person name="Sandor L."/>
            <person name="Lee J."/>
            <person name="Lipzen A."/>
            <person name="Pangilinan J."/>
            <person name="LaButti K."/>
            <person name="Hainaut M."/>
            <person name="Henrissat B."/>
            <person name="Grigoriev I.V."/>
            <person name="Spatafora J.W."/>
            <person name="Aime M.C."/>
        </authorList>
    </citation>
    <scope>NUCLEOTIDE SEQUENCE [LARGE SCALE GENOMIC DNA]</scope>
    <source>
        <strain evidence="3 4">MCA 4198</strain>
    </source>
</reference>
<keyword evidence="4" id="KW-1185">Reference proteome</keyword>
<dbReference type="RefSeq" id="XP_025380865.1">
    <property type="nucleotide sequence ID" value="XM_025524352.1"/>
</dbReference>
<name>A0A316YW45_9BASI</name>
<evidence type="ECO:0000256" key="2">
    <source>
        <dbReference type="SAM" id="SignalP"/>
    </source>
</evidence>
<dbReference type="GeneID" id="37046268"/>
<dbReference type="InParanoid" id="A0A316YW45"/>
<feature type="region of interest" description="Disordered" evidence="1">
    <location>
        <begin position="112"/>
        <end position="139"/>
    </location>
</feature>
<dbReference type="EMBL" id="KZ819634">
    <property type="protein sequence ID" value="PWN93667.1"/>
    <property type="molecule type" value="Genomic_DNA"/>
</dbReference>
<feature type="chain" id="PRO_5016310836" evidence="2">
    <location>
        <begin position="20"/>
        <end position="139"/>
    </location>
</feature>
<gene>
    <name evidence="3" type="ORF">FA10DRAFT_290823</name>
</gene>
<keyword evidence="2" id="KW-0732">Signal</keyword>
<dbReference type="Proteomes" id="UP000245768">
    <property type="component" value="Unassembled WGS sequence"/>
</dbReference>
<evidence type="ECO:0000313" key="3">
    <source>
        <dbReference type="EMBL" id="PWN93667.1"/>
    </source>
</evidence>
<evidence type="ECO:0000256" key="1">
    <source>
        <dbReference type="SAM" id="MobiDB-lite"/>
    </source>
</evidence>
<sequence length="139" mass="15213">MVQGIMHLFLLLFLVFTQASILQARPGAPGDGKEGPSHNNQALGDKCKKWTSEIPTACKASVAFPFQPHRLATALINTAPLSMRRNIASPFQVSLHRCLPFPTVLHKKRIQAARKDSGQAPWPLSMTENSSGLHHLAPD</sequence>
<feature type="signal peptide" evidence="2">
    <location>
        <begin position="1"/>
        <end position="19"/>
    </location>
</feature>
<protein>
    <submittedName>
        <fullName evidence="3">Uncharacterized protein</fullName>
    </submittedName>
</protein>
<dbReference type="AlphaFoldDB" id="A0A316YW45"/>
<organism evidence="3 4">
    <name type="scientific">Acaromyces ingoldii</name>
    <dbReference type="NCBI Taxonomy" id="215250"/>
    <lineage>
        <taxon>Eukaryota</taxon>
        <taxon>Fungi</taxon>
        <taxon>Dikarya</taxon>
        <taxon>Basidiomycota</taxon>
        <taxon>Ustilaginomycotina</taxon>
        <taxon>Exobasidiomycetes</taxon>
        <taxon>Exobasidiales</taxon>
        <taxon>Cryptobasidiaceae</taxon>
        <taxon>Acaromyces</taxon>
    </lineage>
</organism>